<evidence type="ECO:0000256" key="3">
    <source>
        <dbReference type="ARBA" id="ARBA00022723"/>
    </source>
</evidence>
<dbReference type="Pfam" id="PF00877">
    <property type="entry name" value="NLPC_P60"/>
    <property type="match status" value="1"/>
</dbReference>
<dbReference type="PANTHER" id="PTHR34858">
    <property type="entry name" value="CYSO-CYSTEINE PEPTIDASE"/>
    <property type="match status" value="1"/>
</dbReference>
<name>A0ABU4EL85_9GAMM</name>
<keyword evidence="6" id="KW-0862">Zinc</keyword>
<evidence type="ECO:0000256" key="7">
    <source>
        <dbReference type="ARBA" id="ARBA00023049"/>
    </source>
</evidence>
<keyword evidence="5" id="KW-0788">Thiol protease</keyword>
<evidence type="ECO:0000256" key="5">
    <source>
        <dbReference type="ARBA" id="ARBA00022807"/>
    </source>
</evidence>
<keyword evidence="7" id="KW-0482">Metalloprotease</keyword>
<evidence type="ECO:0000256" key="4">
    <source>
        <dbReference type="ARBA" id="ARBA00022801"/>
    </source>
</evidence>
<dbReference type="Gene3D" id="3.90.1720.10">
    <property type="entry name" value="endopeptidase domain like (from Nostoc punctiforme)"/>
    <property type="match status" value="1"/>
</dbReference>
<keyword evidence="10" id="KW-1185">Reference proteome</keyword>
<dbReference type="RefSeq" id="WP_226061746.1">
    <property type="nucleotide sequence ID" value="NZ_JAIZGA010000001.1"/>
</dbReference>
<keyword evidence="4" id="KW-0378">Hydrolase</keyword>
<dbReference type="Gene3D" id="3.40.140.10">
    <property type="entry name" value="Cytidine Deaminase, domain 2"/>
    <property type="match status" value="1"/>
</dbReference>
<dbReference type="InterPro" id="IPR000064">
    <property type="entry name" value="NLP_P60_dom"/>
</dbReference>
<dbReference type="PROSITE" id="PS51935">
    <property type="entry name" value="NLPC_P60"/>
    <property type="match status" value="1"/>
</dbReference>
<dbReference type="EMBL" id="JAWLLM010000043">
    <property type="protein sequence ID" value="MDV7044836.1"/>
    <property type="molecule type" value="Genomic_DNA"/>
</dbReference>
<evidence type="ECO:0000256" key="2">
    <source>
        <dbReference type="ARBA" id="ARBA00022670"/>
    </source>
</evidence>
<protein>
    <submittedName>
        <fullName evidence="9">C40 family peptidase</fullName>
    </submittedName>
</protein>
<evidence type="ECO:0000256" key="1">
    <source>
        <dbReference type="ARBA" id="ARBA00007074"/>
    </source>
</evidence>
<keyword evidence="2" id="KW-0645">Protease</keyword>
<dbReference type="InterPro" id="IPR038765">
    <property type="entry name" value="Papain-like_cys_pep_sf"/>
</dbReference>
<sequence>MLEQECIDYAAGEPGREVCGLVVNDNQLVKCRNIHSNPAEHFRISDDDWLKAEAAGEITAVFHSHPGNSLALSGADRQMQVTTALSWWLISGGVLRKFRPVPHLLGREFEHGVTDCYTLFRDSYHLCGIDLPDFERVNGWWVRGENLYLKNLTANGFRTITQQDIQPGDVIIRRPFPEADPCHAMIYLGGGQVLHHDCAGRLSRRDPYRPAYVQQTHSIWRHEQCSSLNLQGIFADISAKSY</sequence>
<evidence type="ECO:0000256" key="6">
    <source>
        <dbReference type="ARBA" id="ARBA00022833"/>
    </source>
</evidence>
<proteinExistence type="inferred from homology"/>
<keyword evidence="3" id="KW-0479">Metal-binding</keyword>
<feature type="domain" description="NlpC/P60" evidence="8">
    <location>
        <begin position="83"/>
        <end position="231"/>
    </location>
</feature>
<dbReference type="PANTHER" id="PTHR34858:SF1">
    <property type="entry name" value="CYSO-CYSTEINE PEPTIDASE"/>
    <property type="match status" value="1"/>
</dbReference>
<dbReference type="SUPFAM" id="SSF54001">
    <property type="entry name" value="Cysteine proteinases"/>
    <property type="match status" value="1"/>
</dbReference>
<comment type="caution">
    <text evidence="9">The sequence shown here is derived from an EMBL/GenBank/DDBJ whole genome shotgun (WGS) entry which is preliminary data.</text>
</comment>
<organism evidence="9 10">
    <name type="scientific">Dickeya solani</name>
    <dbReference type="NCBI Taxonomy" id="1089444"/>
    <lineage>
        <taxon>Bacteria</taxon>
        <taxon>Pseudomonadati</taxon>
        <taxon>Pseudomonadota</taxon>
        <taxon>Gammaproteobacteria</taxon>
        <taxon>Enterobacterales</taxon>
        <taxon>Pectobacteriaceae</taxon>
        <taxon>Dickeya</taxon>
    </lineage>
</organism>
<evidence type="ECO:0000313" key="10">
    <source>
        <dbReference type="Proteomes" id="UP001187868"/>
    </source>
</evidence>
<dbReference type="Pfam" id="PF14464">
    <property type="entry name" value="Prok-JAB"/>
    <property type="match status" value="1"/>
</dbReference>
<dbReference type="Proteomes" id="UP001187868">
    <property type="component" value="Unassembled WGS sequence"/>
</dbReference>
<dbReference type="InterPro" id="IPR051929">
    <property type="entry name" value="VirAsm_ModProt"/>
</dbReference>
<evidence type="ECO:0000259" key="8">
    <source>
        <dbReference type="PROSITE" id="PS51935"/>
    </source>
</evidence>
<gene>
    <name evidence="9" type="ORF">RUJ08_22190</name>
</gene>
<dbReference type="InterPro" id="IPR028090">
    <property type="entry name" value="JAB_dom_prok"/>
</dbReference>
<comment type="similarity">
    <text evidence="1">Belongs to the peptidase C40 family.</text>
</comment>
<reference evidence="9 10" key="1">
    <citation type="submission" date="2023-10" db="EMBL/GenBank/DDBJ databases">
        <title>Clonality and diversity in the soft rot Dickeya solani phytopathogen.</title>
        <authorList>
            <person name="Pedron J."/>
            <person name="Van Gijisegem F."/>
            <person name="Portier P."/>
            <person name="Taghouti G."/>
        </authorList>
    </citation>
    <scope>NUCLEOTIDE SEQUENCE [LARGE SCALE GENOMIC DNA]</scope>
    <source>
        <strain evidence="9 10">FVG2-MFV017-A9</strain>
    </source>
</reference>
<dbReference type="SUPFAM" id="SSF102712">
    <property type="entry name" value="JAB1/MPN domain"/>
    <property type="match status" value="1"/>
</dbReference>
<dbReference type="CDD" id="cd08073">
    <property type="entry name" value="MPN_NLPC_P60"/>
    <property type="match status" value="1"/>
</dbReference>
<accession>A0ABU4EL85</accession>
<evidence type="ECO:0000313" key="9">
    <source>
        <dbReference type="EMBL" id="MDV7044836.1"/>
    </source>
</evidence>